<keyword evidence="2" id="KW-1185">Reference proteome</keyword>
<proteinExistence type="predicted"/>
<accession>A0A482XSC5</accession>
<organism evidence="1 2">
    <name type="scientific">Laodelphax striatellus</name>
    <name type="common">Small brown planthopper</name>
    <name type="synonym">Delphax striatella</name>
    <dbReference type="NCBI Taxonomy" id="195883"/>
    <lineage>
        <taxon>Eukaryota</taxon>
        <taxon>Metazoa</taxon>
        <taxon>Ecdysozoa</taxon>
        <taxon>Arthropoda</taxon>
        <taxon>Hexapoda</taxon>
        <taxon>Insecta</taxon>
        <taxon>Pterygota</taxon>
        <taxon>Neoptera</taxon>
        <taxon>Paraneoptera</taxon>
        <taxon>Hemiptera</taxon>
        <taxon>Auchenorrhyncha</taxon>
        <taxon>Fulgoroidea</taxon>
        <taxon>Delphacidae</taxon>
        <taxon>Criomorphinae</taxon>
        <taxon>Laodelphax</taxon>
    </lineage>
</organism>
<dbReference type="EMBL" id="QKKF02000570">
    <property type="protein sequence ID" value="RZF49015.1"/>
    <property type="molecule type" value="Genomic_DNA"/>
</dbReference>
<name>A0A482XSC5_LAOST</name>
<reference evidence="1 2" key="1">
    <citation type="journal article" date="2017" name="Gigascience">
        <title>Genome sequence of the small brown planthopper, Laodelphax striatellus.</title>
        <authorList>
            <person name="Zhu J."/>
            <person name="Jiang F."/>
            <person name="Wang X."/>
            <person name="Yang P."/>
            <person name="Bao Y."/>
            <person name="Zhao W."/>
            <person name="Wang W."/>
            <person name="Lu H."/>
            <person name="Wang Q."/>
            <person name="Cui N."/>
            <person name="Li J."/>
            <person name="Chen X."/>
            <person name="Luo L."/>
            <person name="Yu J."/>
            <person name="Kang L."/>
            <person name="Cui F."/>
        </authorList>
    </citation>
    <scope>NUCLEOTIDE SEQUENCE [LARGE SCALE GENOMIC DNA]</scope>
    <source>
        <strain evidence="1">Lst14</strain>
    </source>
</reference>
<gene>
    <name evidence="1" type="ORF">LSTR_LSTR016402</name>
</gene>
<dbReference type="InParanoid" id="A0A482XSC5"/>
<sequence>MESFLRDHHSPCLSRAFKPPLLIQILSAWIWRCYQPTATTTSPHRVGWQSAHRSSLLEASAGRMPNLFRQKFLLDNDSAVPPPQLESPWQAS</sequence>
<comment type="caution">
    <text evidence="1">The sequence shown here is derived from an EMBL/GenBank/DDBJ whole genome shotgun (WGS) entry which is preliminary data.</text>
</comment>
<dbReference type="Proteomes" id="UP000291343">
    <property type="component" value="Unassembled WGS sequence"/>
</dbReference>
<evidence type="ECO:0000313" key="2">
    <source>
        <dbReference type="Proteomes" id="UP000291343"/>
    </source>
</evidence>
<protein>
    <submittedName>
        <fullName evidence="1">Uncharacterized protein</fullName>
    </submittedName>
</protein>
<dbReference type="AlphaFoldDB" id="A0A482XSC5"/>
<evidence type="ECO:0000313" key="1">
    <source>
        <dbReference type="EMBL" id="RZF49015.1"/>
    </source>
</evidence>